<evidence type="ECO:0000313" key="4">
    <source>
        <dbReference type="Proteomes" id="UP000027100"/>
    </source>
</evidence>
<proteinExistence type="predicted"/>
<evidence type="ECO:0000313" key="3">
    <source>
        <dbReference type="EMBL" id="KCZ98877.1"/>
    </source>
</evidence>
<feature type="domain" description="DUF306" evidence="2">
    <location>
        <begin position="399"/>
        <end position="505"/>
    </location>
</feature>
<feature type="chain" id="PRO_5001619762" evidence="1">
    <location>
        <begin position="26"/>
        <end position="508"/>
    </location>
</feature>
<dbReference type="InterPro" id="IPR038670">
    <property type="entry name" value="HslJ-like_sf"/>
</dbReference>
<dbReference type="PATRIC" id="fig|1280954.3.peg.1674"/>
<dbReference type="eggNOG" id="COG3187">
    <property type="taxonomic scope" value="Bacteria"/>
</dbReference>
<dbReference type="Pfam" id="PF03724">
    <property type="entry name" value="META"/>
    <property type="match status" value="3"/>
</dbReference>
<dbReference type="RefSeq" id="WP_035596907.1">
    <property type="nucleotide sequence ID" value="NZ_ARYM01000008.1"/>
</dbReference>
<dbReference type="InterPro" id="IPR039366">
    <property type="entry name" value="Pilotin"/>
</dbReference>
<dbReference type="PANTHER" id="PTHR35535">
    <property type="entry name" value="HEAT SHOCK PROTEIN HSLJ"/>
    <property type="match status" value="1"/>
</dbReference>
<dbReference type="Proteomes" id="UP000027100">
    <property type="component" value="Unassembled WGS sequence"/>
</dbReference>
<dbReference type="eggNOG" id="COG3126">
    <property type="taxonomic scope" value="Bacteria"/>
</dbReference>
<dbReference type="PANTHER" id="PTHR35535:SF1">
    <property type="entry name" value="HEAT SHOCK PROTEIN HSLJ"/>
    <property type="match status" value="1"/>
</dbReference>
<dbReference type="PROSITE" id="PS51257">
    <property type="entry name" value="PROKAR_LIPOPROTEIN"/>
    <property type="match status" value="1"/>
</dbReference>
<feature type="signal peptide" evidence="1">
    <location>
        <begin position="1"/>
        <end position="25"/>
    </location>
</feature>
<dbReference type="AlphaFoldDB" id="A0A062VHD6"/>
<protein>
    <submittedName>
        <fullName evidence="3">Putative lipoprotein</fullName>
    </submittedName>
</protein>
<keyword evidence="3" id="KW-0449">Lipoprotein</keyword>
<feature type="domain" description="DUF306" evidence="2">
    <location>
        <begin position="278"/>
        <end position="379"/>
    </location>
</feature>
<keyword evidence="1" id="KW-0732">Signal</keyword>
<name>A0A062VHD6_9PROT</name>
<dbReference type="InterPro" id="IPR053147">
    <property type="entry name" value="Hsp_HslJ-like"/>
</dbReference>
<dbReference type="InterPro" id="IPR005184">
    <property type="entry name" value="DUF306_Meta_HslJ"/>
</dbReference>
<evidence type="ECO:0000256" key="1">
    <source>
        <dbReference type="SAM" id="SignalP"/>
    </source>
</evidence>
<dbReference type="STRING" id="1280954.HPO_08254"/>
<dbReference type="Gene3D" id="2.40.128.270">
    <property type="match status" value="3"/>
</dbReference>
<keyword evidence="4" id="KW-1185">Reference proteome</keyword>
<accession>A0A062VHD6</accession>
<feature type="domain" description="DUF306" evidence="2">
    <location>
        <begin position="166"/>
        <end position="268"/>
    </location>
</feature>
<organism evidence="3 4">
    <name type="scientific">Hyphomonas polymorpha PS728</name>
    <dbReference type="NCBI Taxonomy" id="1280954"/>
    <lineage>
        <taxon>Bacteria</taxon>
        <taxon>Pseudomonadati</taxon>
        <taxon>Pseudomonadota</taxon>
        <taxon>Alphaproteobacteria</taxon>
        <taxon>Hyphomonadales</taxon>
        <taxon>Hyphomonadaceae</taxon>
        <taxon>Hyphomonas</taxon>
    </lineage>
</organism>
<sequence>MAYGKFYKAALVPLFLISAAPILSACQTPPTALSPQEEAAVLTVTGSATYRERMAAPKGSVLKVELSDTSRADAPAISLADWSDSLDDGGVPKNFILRVNQTLDPRFTYTLRATVTGPDGTLLWTTDTVHQIEAVSGSVNAGTLVMVKVAPAPAAPSPEAPAILKLTGKDYRISAIGGQPVSGQRPMTVKFGEDGRVGGFGGCNTYGGSFGESDGKITFGDLISTMMACLDPRAGAQEGALYAAFKGTATFAPGADGKVILTGENGTEIELTPSGLKPLAGTRWQVETTGGTAVVAGSEPQINFEADGKINGTTGCNRFFGGYAQTGAELAFTGVGMTKMACMADGVMEQESAFGAILSGKTEGSIDSLGNLVIRGEDGVSFTARPLPAEGDVVEGDPATLGGGAWTVEDLNRGGVIDNTVLTLTFTEDGKVSGSTGCNNLSGSYTATGTSLTFSPLAMTRRACLTPALNNQETKFTAALQGEMAWRITADGALELTREGGHRVLLRR</sequence>
<reference evidence="3 4" key="1">
    <citation type="journal article" date="2014" name="Antonie Van Leeuwenhoek">
        <title>Hyphomonas beringensis sp. nov. and Hyphomonas chukchiensis sp. nov., isolated from surface seawater of the Bering Sea and Chukchi Sea.</title>
        <authorList>
            <person name="Li C."/>
            <person name="Lai Q."/>
            <person name="Li G."/>
            <person name="Dong C."/>
            <person name="Wang J."/>
            <person name="Liao Y."/>
            <person name="Shao Z."/>
        </authorList>
    </citation>
    <scope>NUCLEOTIDE SEQUENCE [LARGE SCALE GENOMIC DNA]</scope>
    <source>
        <strain evidence="3 4">PS728</strain>
    </source>
</reference>
<dbReference type="EMBL" id="ARYM01000008">
    <property type="protein sequence ID" value="KCZ98877.1"/>
    <property type="molecule type" value="Genomic_DNA"/>
</dbReference>
<comment type="caution">
    <text evidence="3">The sequence shown here is derived from an EMBL/GenBank/DDBJ whole genome shotgun (WGS) entry which is preliminary data.</text>
</comment>
<evidence type="ECO:0000259" key="2">
    <source>
        <dbReference type="Pfam" id="PF03724"/>
    </source>
</evidence>
<dbReference type="Pfam" id="PF09619">
    <property type="entry name" value="YscW"/>
    <property type="match status" value="1"/>
</dbReference>
<dbReference type="OrthoDB" id="9809132at2"/>
<gene>
    <name evidence="3" type="ORF">HPO_08254</name>
</gene>